<name>A0A433ELQ5_9MOLU</name>
<evidence type="ECO:0000313" key="2">
    <source>
        <dbReference type="EMBL" id="RUP75105.1"/>
    </source>
</evidence>
<dbReference type="RefSeq" id="WP_127093494.1">
    <property type="nucleotide sequence ID" value="NZ_RAHC01000035.1"/>
</dbReference>
<proteinExistence type="predicted"/>
<reference evidence="2 3" key="1">
    <citation type="journal article" date="2019" name="Genome Biol. Evol.">
        <title>Toxin and genome evolution in a Drosophila defensive symbiosis.</title>
        <authorList>
            <person name="Ballinger M.J."/>
            <person name="Gawryluk R.M."/>
            <person name="Perlman S.J."/>
        </authorList>
    </citation>
    <scope>NUCLEOTIDE SEQUENCE [LARGE SCALE GENOMIC DNA]</scope>
    <source>
        <strain evidence="3">sNeo</strain>
    </source>
</reference>
<comment type="caution">
    <text evidence="2">The sequence shown here is derived from an EMBL/GenBank/DDBJ whole genome shotgun (WGS) entry which is preliminary data.</text>
</comment>
<accession>A0A433ELQ5</accession>
<protein>
    <submittedName>
        <fullName evidence="2">Uncharacterized protein</fullName>
    </submittedName>
</protein>
<dbReference type="EMBL" id="RAHC01000035">
    <property type="protein sequence ID" value="RUP75105.1"/>
    <property type="molecule type" value="Genomic_DNA"/>
</dbReference>
<dbReference type="Proteomes" id="UP000274545">
    <property type="component" value="Unassembled WGS sequence"/>
</dbReference>
<feature type="chain" id="PRO_5019245235" evidence="1">
    <location>
        <begin position="20"/>
        <end position="273"/>
    </location>
</feature>
<evidence type="ECO:0000256" key="1">
    <source>
        <dbReference type="SAM" id="SignalP"/>
    </source>
</evidence>
<evidence type="ECO:0000313" key="3">
    <source>
        <dbReference type="Proteomes" id="UP000274545"/>
    </source>
</evidence>
<dbReference type="AlphaFoldDB" id="A0A433ELQ5"/>
<sequence length="273" mass="31051">MKKLLSLLSVLTISGSAIPTTIATSPYEKEKQLNSDINYSETNNLENLIRVKRQYDNIQRIEPNNGTPLSSIQGLVLNLGRIRIYDNRDAVEGDRAILNAFININRNILSREVIDINNLYVSGRSYGSYSDTSRDSWAHISLFGQQDTPVLVTFNFPTIRHTESNIQIIPPRRQQQPISDPGYNWSSRLNLSTTYVNRNLGNIIDTNERTIIQSFLFNNQNLPTELINILRVSNVSRSSATIYVPEGNLRYEGNLIVFFSTNQNSYYGHFGDL</sequence>
<organism evidence="2 3">
    <name type="scientific">Spiroplasma poulsonii</name>
    <dbReference type="NCBI Taxonomy" id="2138"/>
    <lineage>
        <taxon>Bacteria</taxon>
        <taxon>Bacillati</taxon>
        <taxon>Mycoplasmatota</taxon>
        <taxon>Mollicutes</taxon>
        <taxon>Entomoplasmatales</taxon>
        <taxon>Spiroplasmataceae</taxon>
        <taxon>Spiroplasma</taxon>
    </lineage>
</organism>
<keyword evidence="1" id="KW-0732">Signal</keyword>
<feature type="signal peptide" evidence="1">
    <location>
        <begin position="1"/>
        <end position="19"/>
    </location>
</feature>
<gene>
    <name evidence="2" type="ORF">D6D54_08995</name>
</gene>